<feature type="domain" description="Nitroreductase" evidence="3">
    <location>
        <begin position="9"/>
        <end position="218"/>
    </location>
</feature>
<dbReference type="Pfam" id="PF00881">
    <property type="entry name" value="Nitroreductase"/>
    <property type="match status" value="1"/>
</dbReference>
<dbReference type="EMBL" id="RKQT01000001">
    <property type="protein sequence ID" value="RPE95792.1"/>
    <property type="molecule type" value="Genomic_DNA"/>
</dbReference>
<dbReference type="SUPFAM" id="SSF55469">
    <property type="entry name" value="FMN-dependent nitroreductase-like"/>
    <property type="match status" value="1"/>
</dbReference>
<name>A0AAE7C329_9PAST</name>
<dbReference type="GO" id="GO:0016491">
    <property type="term" value="F:oxidoreductase activity"/>
    <property type="evidence" value="ECO:0007669"/>
    <property type="project" value="UniProtKB-KW"/>
</dbReference>
<dbReference type="RefSeq" id="WP_123955727.1">
    <property type="nucleotide sequence ID" value="NZ_CP015029.1"/>
</dbReference>
<organism evidence="4 7">
    <name type="scientific">Frederiksenia canicola</name>
    <dbReference type="NCBI Taxonomy" id="123824"/>
    <lineage>
        <taxon>Bacteria</taxon>
        <taxon>Pseudomonadati</taxon>
        <taxon>Pseudomonadota</taxon>
        <taxon>Gammaproteobacteria</taxon>
        <taxon>Pasteurellales</taxon>
        <taxon>Pasteurellaceae</taxon>
        <taxon>Frederiksenia</taxon>
    </lineage>
</organism>
<dbReference type="EMBL" id="CP015029">
    <property type="protein sequence ID" value="QIM65747.1"/>
    <property type="molecule type" value="Genomic_DNA"/>
</dbReference>
<sequence length="242" mass="27934">MALHDLLNYRRAVRYFDAEQPLDNDKVKHCLALATLAPTSSNMQLYECYHITDNTLLDQLATACLGQQAARTAQQMVVFVTRQDLYQQRANAVLEFEIDNIKRHSPPERWENRINGKKAYYAKLMPFVYRRFFGLLGLFRKAIAYTIRLHRPIKTDVSEADIRVTVHKSCALVAQTFMLAMAEQGYDTCPLEGLDSRRVKKILDLPSGAEINMIVSCGVRKAGRGIWGERYRVPFEQIYRQR</sequence>
<dbReference type="Proteomes" id="UP000276901">
    <property type="component" value="Unassembled WGS sequence"/>
</dbReference>
<dbReference type="PANTHER" id="PTHR43673">
    <property type="entry name" value="NAD(P)H NITROREDUCTASE YDGI-RELATED"/>
    <property type="match status" value="1"/>
</dbReference>
<keyword evidence="6" id="KW-1185">Reference proteome</keyword>
<proteinExistence type="inferred from homology"/>
<evidence type="ECO:0000256" key="2">
    <source>
        <dbReference type="ARBA" id="ARBA00023002"/>
    </source>
</evidence>
<dbReference type="InterPro" id="IPR000415">
    <property type="entry name" value="Nitroreductase-like"/>
</dbReference>
<comment type="similarity">
    <text evidence="1">Belongs to the nitroreductase family.</text>
</comment>
<dbReference type="PANTHER" id="PTHR43673:SF10">
    <property type="entry name" value="NADH DEHYDROGENASE_NAD(P)H NITROREDUCTASE XCC3605-RELATED"/>
    <property type="match status" value="1"/>
</dbReference>
<protein>
    <submittedName>
        <fullName evidence="4">Nitroreductase</fullName>
    </submittedName>
</protein>
<dbReference type="InterPro" id="IPR029479">
    <property type="entry name" value="Nitroreductase"/>
</dbReference>
<keyword evidence="2" id="KW-0560">Oxidoreductase</keyword>
<reference evidence="4 7" key="1">
    <citation type="submission" date="2016-03" db="EMBL/GenBank/DDBJ databases">
        <authorList>
            <person name="Hansen M.J."/>
            <person name="Bojesen A.M."/>
            <person name="Planet P."/>
        </authorList>
    </citation>
    <scope>NUCLEOTIDE SEQUENCE [LARGE SCALE GENOMIC DNA]</scope>
    <source>
        <strain evidence="4 7">HPA 21</strain>
    </source>
</reference>
<evidence type="ECO:0000256" key="1">
    <source>
        <dbReference type="ARBA" id="ARBA00007118"/>
    </source>
</evidence>
<dbReference type="KEGG" id="fcl:A4G17_09935"/>
<evidence type="ECO:0000313" key="6">
    <source>
        <dbReference type="Proteomes" id="UP000276901"/>
    </source>
</evidence>
<dbReference type="Gene3D" id="3.40.109.10">
    <property type="entry name" value="NADH Oxidase"/>
    <property type="match status" value="1"/>
</dbReference>
<dbReference type="Proteomes" id="UP000502287">
    <property type="component" value="Chromosome"/>
</dbReference>
<evidence type="ECO:0000313" key="7">
    <source>
        <dbReference type="Proteomes" id="UP000502287"/>
    </source>
</evidence>
<accession>A0AAE7C329</accession>
<evidence type="ECO:0000259" key="3">
    <source>
        <dbReference type="Pfam" id="PF00881"/>
    </source>
</evidence>
<reference evidence="5 6" key="2">
    <citation type="submission" date="2018-11" db="EMBL/GenBank/DDBJ databases">
        <title>Genomic Encyclopedia of Type Strains, Phase IV (KMG-IV): sequencing the most valuable type-strain genomes for metagenomic binning, comparative biology and taxonomic classification.</title>
        <authorList>
            <person name="Goeker M."/>
        </authorList>
    </citation>
    <scope>NUCLEOTIDE SEQUENCE [LARGE SCALE GENOMIC DNA]</scope>
    <source>
        <strain evidence="5 6">DSM 25797</strain>
    </source>
</reference>
<gene>
    <name evidence="4" type="ORF">A4G17_09935</name>
    <name evidence="5" type="ORF">EDC49_0168</name>
</gene>
<evidence type="ECO:0000313" key="5">
    <source>
        <dbReference type="EMBL" id="RPE95792.1"/>
    </source>
</evidence>
<dbReference type="AlphaFoldDB" id="A0AAE7C329"/>
<evidence type="ECO:0000313" key="4">
    <source>
        <dbReference type="EMBL" id="QIM65747.1"/>
    </source>
</evidence>